<feature type="domain" description="DUF1648" evidence="2">
    <location>
        <begin position="36"/>
        <end position="79"/>
    </location>
</feature>
<proteinExistence type="predicted"/>
<name>A0A1M7LUX5_9BACT</name>
<dbReference type="InterPro" id="IPR012867">
    <property type="entry name" value="DUF1648"/>
</dbReference>
<evidence type="ECO:0000259" key="2">
    <source>
        <dbReference type="Pfam" id="PF07853"/>
    </source>
</evidence>
<dbReference type="EMBL" id="FRBL01000011">
    <property type="protein sequence ID" value="SHM82024.1"/>
    <property type="molecule type" value="Genomic_DNA"/>
</dbReference>
<dbReference type="Pfam" id="PF07853">
    <property type="entry name" value="DUF1648"/>
    <property type="match status" value="1"/>
</dbReference>
<dbReference type="OrthoDB" id="9808690at2"/>
<organism evidence="3 4">
    <name type="scientific">Chitinophaga jiangningensis</name>
    <dbReference type="NCBI Taxonomy" id="1419482"/>
    <lineage>
        <taxon>Bacteria</taxon>
        <taxon>Pseudomonadati</taxon>
        <taxon>Bacteroidota</taxon>
        <taxon>Chitinophagia</taxon>
        <taxon>Chitinophagales</taxon>
        <taxon>Chitinophagaceae</taxon>
        <taxon>Chitinophaga</taxon>
    </lineage>
</organism>
<evidence type="ECO:0000256" key="1">
    <source>
        <dbReference type="SAM" id="Phobius"/>
    </source>
</evidence>
<gene>
    <name evidence="3" type="ORF">SAMN05444266_111158</name>
</gene>
<feature type="transmembrane region" description="Helical" evidence="1">
    <location>
        <begin position="117"/>
        <end position="139"/>
    </location>
</feature>
<keyword evidence="3" id="KW-0675">Receptor</keyword>
<dbReference type="AlphaFoldDB" id="A0A1M7LUX5"/>
<protein>
    <submittedName>
        <fullName evidence="3">Srg family chemoreceptor</fullName>
    </submittedName>
</protein>
<keyword evidence="1" id="KW-0812">Transmembrane</keyword>
<keyword evidence="1" id="KW-0472">Membrane</keyword>
<reference evidence="3 4" key="1">
    <citation type="submission" date="2016-11" db="EMBL/GenBank/DDBJ databases">
        <authorList>
            <person name="Jaros S."/>
            <person name="Januszkiewicz K."/>
            <person name="Wedrychowicz H."/>
        </authorList>
    </citation>
    <scope>NUCLEOTIDE SEQUENCE [LARGE SCALE GENOMIC DNA]</scope>
    <source>
        <strain evidence="3 4">DSM 27406</strain>
    </source>
</reference>
<keyword evidence="1" id="KW-1133">Transmembrane helix</keyword>
<evidence type="ECO:0000313" key="4">
    <source>
        <dbReference type="Proteomes" id="UP000184420"/>
    </source>
</evidence>
<evidence type="ECO:0000313" key="3">
    <source>
        <dbReference type="EMBL" id="SHM82024.1"/>
    </source>
</evidence>
<feature type="transmembrane region" description="Helical" evidence="1">
    <location>
        <begin position="25"/>
        <end position="48"/>
    </location>
</feature>
<keyword evidence="4" id="KW-1185">Reference proteome</keyword>
<sequence>MQKKILMSVNRIKLFFFPDPQKKNFVFITYLTISLLAILLLEFIIAWINLPDNVPIHFNLKGEADHYGDKSSLWVLLIVPVTIFLVASALLQSNLIALSFKSEKNPGDKQLAEESKLMLYIVRAAVVFVFCILAAITYWQGQQTIS</sequence>
<dbReference type="Proteomes" id="UP000184420">
    <property type="component" value="Unassembled WGS sequence"/>
</dbReference>
<accession>A0A1M7LUX5</accession>
<feature type="transmembrane region" description="Helical" evidence="1">
    <location>
        <begin position="73"/>
        <end position="96"/>
    </location>
</feature>